<sequence>MDSLLGRDLGIGLRLVSSNRYLSLRDSNLNGNQCLWRLDFYLPDHERQVECVIQ</sequence>
<protein>
    <submittedName>
        <fullName evidence="1">Uncharacterized protein</fullName>
    </submittedName>
</protein>
<proteinExistence type="predicted"/>
<dbReference type="EMBL" id="FM954973">
    <property type="protein sequence ID" value="CAV26940.1"/>
    <property type="molecule type" value="Genomic_DNA"/>
</dbReference>
<dbReference type="HOGENOM" id="CLU_3049296_0_0_6"/>
<evidence type="ECO:0000313" key="1">
    <source>
        <dbReference type="EMBL" id="CAV26940.1"/>
    </source>
</evidence>
<reference evidence="1 2" key="1">
    <citation type="submission" date="2009-02" db="EMBL/GenBank/DDBJ databases">
        <title>Vibrio splendidus str. LGP32 complete genome.</title>
        <authorList>
            <person name="Mazel D."/>
            <person name="Le Roux F."/>
        </authorList>
    </citation>
    <scope>NUCLEOTIDE SEQUENCE [LARGE SCALE GENOMIC DNA]</scope>
    <source>
        <strain evidence="1 2">LGP32</strain>
    </source>
</reference>
<accession>B7VS50</accession>
<dbReference type="KEGG" id="vsp:VS_II1069"/>
<evidence type="ECO:0000313" key="2">
    <source>
        <dbReference type="Proteomes" id="UP000009100"/>
    </source>
</evidence>
<organism evidence="1 2">
    <name type="scientific">Vibrio atlanticus (strain LGP32)</name>
    <name type="common">Vibrio splendidus (strain Mel32)</name>
    <dbReference type="NCBI Taxonomy" id="575788"/>
    <lineage>
        <taxon>Bacteria</taxon>
        <taxon>Pseudomonadati</taxon>
        <taxon>Pseudomonadota</taxon>
        <taxon>Gammaproteobacteria</taxon>
        <taxon>Vibrionales</taxon>
        <taxon>Vibrionaceae</taxon>
        <taxon>Vibrio</taxon>
    </lineage>
</organism>
<gene>
    <name evidence="1" type="ordered locus">VS_II1069</name>
</gene>
<name>B7VS50_VIBA3</name>
<dbReference type="Proteomes" id="UP000009100">
    <property type="component" value="Chromosome 2"/>
</dbReference>
<dbReference type="AlphaFoldDB" id="B7VS50"/>